<proteinExistence type="predicted"/>
<reference evidence="1 2" key="1">
    <citation type="submission" date="2020-09" db="EMBL/GenBank/DDBJ databases">
        <title>De no assembly of potato wild relative species, Solanum commersonii.</title>
        <authorList>
            <person name="Cho K."/>
        </authorList>
    </citation>
    <scope>NUCLEOTIDE SEQUENCE [LARGE SCALE GENOMIC DNA]</scope>
    <source>
        <strain evidence="1">LZ3.2</strain>
        <tissue evidence="1">Leaf</tissue>
    </source>
</reference>
<dbReference type="OrthoDB" id="1164070at2759"/>
<accession>A0A9J5XDC1</accession>
<gene>
    <name evidence="1" type="ORF">H5410_045638</name>
</gene>
<evidence type="ECO:0000313" key="1">
    <source>
        <dbReference type="EMBL" id="KAG5585204.1"/>
    </source>
</evidence>
<organism evidence="1 2">
    <name type="scientific">Solanum commersonii</name>
    <name type="common">Commerson's wild potato</name>
    <name type="synonym">Commerson's nightshade</name>
    <dbReference type="NCBI Taxonomy" id="4109"/>
    <lineage>
        <taxon>Eukaryota</taxon>
        <taxon>Viridiplantae</taxon>
        <taxon>Streptophyta</taxon>
        <taxon>Embryophyta</taxon>
        <taxon>Tracheophyta</taxon>
        <taxon>Spermatophyta</taxon>
        <taxon>Magnoliopsida</taxon>
        <taxon>eudicotyledons</taxon>
        <taxon>Gunneridae</taxon>
        <taxon>Pentapetalae</taxon>
        <taxon>asterids</taxon>
        <taxon>lamiids</taxon>
        <taxon>Solanales</taxon>
        <taxon>Solanaceae</taxon>
        <taxon>Solanoideae</taxon>
        <taxon>Solaneae</taxon>
        <taxon>Solanum</taxon>
    </lineage>
</organism>
<name>A0A9J5XDC1_SOLCO</name>
<comment type="caution">
    <text evidence="1">The sequence shown here is derived from an EMBL/GenBank/DDBJ whole genome shotgun (WGS) entry which is preliminary data.</text>
</comment>
<dbReference type="Proteomes" id="UP000824120">
    <property type="component" value="Chromosome 9"/>
</dbReference>
<keyword evidence="2" id="KW-1185">Reference proteome</keyword>
<protein>
    <submittedName>
        <fullName evidence="1">Uncharacterized protein</fullName>
    </submittedName>
</protein>
<dbReference type="EMBL" id="JACXVP010000009">
    <property type="protein sequence ID" value="KAG5585204.1"/>
    <property type="molecule type" value="Genomic_DNA"/>
</dbReference>
<evidence type="ECO:0000313" key="2">
    <source>
        <dbReference type="Proteomes" id="UP000824120"/>
    </source>
</evidence>
<sequence length="69" mass="8092">MMWDYCNEMDRTNPRSTIRLKFTDNELLIKKGTLGCCKGTTVQQFIVCMNHMFELDPNDVAWCNEKEPS</sequence>
<dbReference type="AlphaFoldDB" id="A0A9J5XDC1"/>